<dbReference type="GO" id="GO:0006935">
    <property type="term" value="P:chemotaxis"/>
    <property type="evidence" value="ECO:0007669"/>
    <property type="project" value="UniProtKB-ARBA"/>
</dbReference>
<keyword evidence="2 4" id="KW-0807">Transducer</keyword>
<dbReference type="AlphaFoldDB" id="A0A7Z2T711"/>
<comment type="subcellular location">
    <subcellularLocation>
        <location evidence="1">Membrane</location>
    </subcellularLocation>
</comment>
<organism evidence="9 10">
    <name type="scientific">Vibrio astriarenae</name>
    <dbReference type="NCBI Taxonomy" id="1481923"/>
    <lineage>
        <taxon>Bacteria</taxon>
        <taxon>Pseudomonadati</taxon>
        <taxon>Pseudomonadota</taxon>
        <taxon>Gammaproteobacteria</taxon>
        <taxon>Vibrionales</taxon>
        <taxon>Vibrionaceae</taxon>
        <taxon>Vibrio</taxon>
    </lineage>
</organism>
<evidence type="ECO:0000259" key="8">
    <source>
        <dbReference type="PROSITE" id="PS50885"/>
    </source>
</evidence>
<accession>A0A7Z2T711</accession>
<dbReference type="SUPFAM" id="SSF58104">
    <property type="entry name" value="Methyl-accepting chemotaxis protein (MCP) signaling domain"/>
    <property type="match status" value="1"/>
</dbReference>
<dbReference type="Pfam" id="PF00672">
    <property type="entry name" value="HAMP"/>
    <property type="match status" value="1"/>
</dbReference>
<evidence type="ECO:0000256" key="3">
    <source>
        <dbReference type="ARBA" id="ARBA00029447"/>
    </source>
</evidence>
<dbReference type="KEGG" id="vas:GT360_18370"/>
<dbReference type="Pfam" id="PF12729">
    <property type="entry name" value="4HB_MCP_1"/>
    <property type="match status" value="1"/>
</dbReference>
<dbReference type="GO" id="GO:0007165">
    <property type="term" value="P:signal transduction"/>
    <property type="evidence" value="ECO:0007669"/>
    <property type="project" value="UniProtKB-KW"/>
</dbReference>
<evidence type="ECO:0000313" key="10">
    <source>
        <dbReference type="Proteomes" id="UP000464262"/>
    </source>
</evidence>
<feature type="domain" description="Methyl-accepting transducer" evidence="7">
    <location>
        <begin position="393"/>
        <end position="629"/>
    </location>
</feature>
<protein>
    <submittedName>
        <fullName evidence="9">HAMP domain-containing protein</fullName>
    </submittedName>
</protein>
<feature type="domain" description="HAMP" evidence="8">
    <location>
        <begin position="335"/>
        <end position="388"/>
    </location>
</feature>
<dbReference type="Gene3D" id="6.10.340.10">
    <property type="match status" value="1"/>
</dbReference>
<sequence length="666" mass="73710">MKFSISKKLQASFAVLTFVFLLSGVVTYHKLSDVQSTNDFLLSQDLPVVDAGRLFQLSLEQTISLTRSYMLLGGDSQYSTSLLEEIERMKQELSTSLSSLMTEFDNGQLNQIQENLADIDHSITAIITLSHTPENLPSLMLFSEEAAPMAEVVIDLLQNMINDEASEREGGDRKALLKLYADTSNALANALSSMRDFLIYGGVEPLDKYNEYLNLHVSLSKEIESETSRLSGTAQRLWSLTKEMQEIYYPLSEQVIELRQSQDWNKSNAIMARELMPKVDLVTAALDQLVEEQTKRATAKGDEVQQLGQEIIVFMLISMVFVIAFASVLSIFMGNSIARRVRHLADRASQISNGDISQPAVDDRSSDELSMLTQHMNQMSRSLNEMVGAVNHSVEEAERGMLTLLEKNTKTTKQTELQNQAIHQVSEQAVEIKLAAKNTTQLASDSLAELNESHLTLSRGSESLVQNSQSVLALYTTIKGVSEQVERLKEETEGIEKVTEVIENLAEQTNLLALNAAIEAARAGEQGRGFAVVADEVRNLATRTTQSTVEIDKLLTGIKASTRNVVDEIANGVSLAEKSNHITESVVETLSKGTKQIESLNDQMVSLAAAAEQQFQSVTTIDELMLNVNRSVESVTAENDEQSNVTQGLREEMQELARGMSHFKLK</sequence>
<dbReference type="PROSITE" id="PS50111">
    <property type="entry name" value="CHEMOTAXIS_TRANSDUC_2"/>
    <property type="match status" value="1"/>
</dbReference>
<dbReference type="RefSeq" id="WP_164650402.1">
    <property type="nucleotide sequence ID" value="NZ_CP047476.1"/>
</dbReference>
<evidence type="ECO:0000256" key="2">
    <source>
        <dbReference type="ARBA" id="ARBA00023224"/>
    </source>
</evidence>
<dbReference type="CDD" id="cd06225">
    <property type="entry name" value="HAMP"/>
    <property type="match status" value="1"/>
</dbReference>
<gene>
    <name evidence="9" type="ORF">GT360_18370</name>
</gene>
<feature type="coiled-coil region" evidence="5">
    <location>
        <begin position="478"/>
        <end position="508"/>
    </location>
</feature>
<keyword evidence="10" id="KW-1185">Reference proteome</keyword>
<feature type="transmembrane region" description="Helical" evidence="6">
    <location>
        <begin position="311"/>
        <end position="332"/>
    </location>
</feature>
<keyword evidence="6" id="KW-0472">Membrane</keyword>
<evidence type="ECO:0000256" key="6">
    <source>
        <dbReference type="SAM" id="Phobius"/>
    </source>
</evidence>
<comment type="similarity">
    <text evidence="3">Belongs to the methyl-accepting chemotaxis (MCP) protein family.</text>
</comment>
<dbReference type="InterPro" id="IPR004089">
    <property type="entry name" value="MCPsignal_dom"/>
</dbReference>
<name>A0A7Z2T711_9VIBR</name>
<dbReference type="Proteomes" id="UP000464262">
    <property type="component" value="Chromosome 2"/>
</dbReference>
<dbReference type="InterPro" id="IPR003660">
    <property type="entry name" value="HAMP_dom"/>
</dbReference>
<evidence type="ECO:0000256" key="5">
    <source>
        <dbReference type="SAM" id="Coils"/>
    </source>
</evidence>
<dbReference type="GO" id="GO:0016020">
    <property type="term" value="C:membrane"/>
    <property type="evidence" value="ECO:0007669"/>
    <property type="project" value="UniProtKB-SubCell"/>
</dbReference>
<dbReference type="PANTHER" id="PTHR32089">
    <property type="entry name" value="METHYL-ACCEPTING CHEMOTAXIS PROTEIN MCPB"/>
    <property type="match status" value="1"/>
</dbReference>
<evidence type="ECO:0000313" key="9">
    <source>
        <dbReference type="EMBL" id="QIA65502.1"/>
    </source>
</evidence>
<reference evidence="9 10" key="1">
    <citation type="submission" date="2020-01" db="EMBL/GenBank/DDBJ databases">
        <title>Whole genome and functional gene identification of agarase of Vibrio HN897.</title>
        <authorList>
            <person name="Liu Y."/>
            <person name="Zhao Z."/>
        </authorList>
    </citation>
    <scope>NUCLEOTIDE SEQUENCE [LARGE SCALE GENOMIC DNA]</scope>
    <source>
        <strain evidence="9 10">HN897</strain>
    </source>
</reference>
<dbReference type="PROSITE" id="PS50885">
    <property type="entry name" value="HAMP"/>
    <property type="match status" value="1"/>
</dbReference>
<keyword evidence="5" id="KW-0175">Coiled coil</keyword>
<keyword evidence="6" id="KW-0812">Transmembrane</keyword>
<dbReference type="EMBL" id="CP047476">
    <property type="protein sequence ID" value="QIA65502.1"/>
    <property type="molecule type" value="Genomic_DNA"/>
</dbReference>
<dbReference type="Pfam" id="PF00015">
    <property type="entry name" value="MCPsignal"/>
    <property type="match status" value="1"/>
</dbReference>
<dbReference type="Gene3D" id="1.10.287.950">
    <property type="entry name" value="Methyl-accepting chemotaxis protein"/>
    <property type="match status" value="1"/>
</dbReference>
<dbReference type="SMART" id="SM00283">
    <property type="entry name" value="MA"/>
    <property type="match status" value="1"/>
</dbReference>
<proteinExistence type="inferred from homology"/>
<evidence type="ECO:0000256" key="1">
    <source>
        <dbReference type="ARBA" id="ARBA00004370"/>
    </source>
</evidence>
<dbReference type="SMART" id="SM00304">
    <property type="entry name" value="HAMP"/>
    <property type="match status" value="1"/>
</dbReference>
<dbReference type="InterPro" id="IPR024478">
    <property type="entry name" value="HlyB_4HB_MCP"/>
</dbReference>
<keyword evidence="6" id="KW-1133">Transmembrane helix</keyword>
<evidence type="ECO:0000259" key="7">
    <source>
        <dbReference type="PROSITE" id="PS50111"/>
    </source>
</evidence>
<dbReference type="PANTHER" id="PTHR32089:SF112">
    <property type="entry name" value="LYSOZYME-LIKE PROTEIN-RELATED"/>
    <property type="match status" value="1"/>
</dbReference>
<evidence type="ECO:0000256" key="4">
    <source>
        <dbReference type="PROSITE-ProRule" id="PRU00284"/>
    </source>
</evidence>